<dbReference type="InterPro" id="IPR036390">
    <property type="entry name" value="WH_DNA-bd_sf"/>
</dbReference>
<name>A0A931H808_9BURK</name>
<dbReference type="Gene3D" id="1.10.10.10">
    <property type="entry name" value="Winged helix-like DNA-binding domain superfamily/Winged helix DNA-binding domain"/>
    <property type="match status" value="1"/>
</dbReference>
<dbReference type="Proteomes" id="UP000651050">
    <property type="component" value="Unassembled WGS sequence"/>
</dbReference>
<sequence length="306" mass="33351">MSTPARTPGLADLRAFIAAAELRSFAAAAKTLHLSLPAFSRRISNLEARLGVKLFDRTTRSVELTLLGSRFLREITPVVEDLDRSVVGLRGAAHLEAGDVTIGCVFSAVHHFMPAVIDSYRERHPNVLVRIIEDGADGVFASVKHGEVDFGINYIGMQEPDVEFTPLMQDAYVLACRSDHELARRRSVRWDELGAWDQVRVAQASRNRVFIDHALAAAPSQRRPVCEVRHVSTLIGLVEAGLGVAIVPQLTVPRKPAGVVGIPLKPSVTRSIGLIQRTGRTLSPAAAAFAKLLLQTSKTGARVRHR</sequence>
<keyword evidence="3" id="KW-0238">DNA-binding</keyword>
<evidence type="ECO:0000256" key="3">
    <source>
        <dbReference type="ARBA" id="ARBA00023125"/>
    </source>
</evidence>
<dbReference type="RefSeq" id="WP_196988150.1">
    <property type="nucleotide sequence ID" value="NZ_JADWYS010000001.1"/>
</dbReference>
<accession>A0A931H808</accession>
<dbReference type="InterPro" id="IPR005119">
    <property type="entry name" value="LysR_subst-bd"/>
</dbReference>
<organism evidence="6 7">
    <name type="scientific">Caenimonas aquaedulcis</name>
    <dbReference type="NCBI Taxonomy" id="2793270"/>
    <lineage>
        <taxon>Bacteria</taxon>
        <taxon>Pseudomonadati</taxon>
        <taxon>Pseudomonadota</taxon>
        <taxon>Betaproteobacteria</taxon>
        <taxon>Burkholderiales</taxon>
        <taxon>Comamonadaceae</taxon>
        <taxon>Caenimonas</taxon>
    </lineage>
</organism>
<evidence type="ECO:0000256" key="2">
    <source>
        <dbReference type="ARBA" id="ARBA00023015"/>
    </source>
</evidence>
<dbReference type="GO" id="GO:0003700">
    <property type="term" value="F:DNA-binding transcription factor activity"/>
    <property type="evidence" value="ECO:0007669"/>
    <property type="project" value="InterPro"/>
</dbReference>
<evidence type="ECO:0000256" key="4">
    <source>
        <dbReference type="ARBA" id="ARBA00023163"/>
    </source>
</evidence>
<keyword evidence="7" id="KW-1185">Reference proteome</keyword>
<dbReference type="EMBL" id="JADWYS010000001">
    <property type="protein sequence ID" value="MBG9390411.1"/>
    <property type="molecule type" value="Genomic_DNA"/>
</dbReference>
<evidence type="ECO:0000256" key="1">
    <source>
        <dbReference type="ARBA" id="ARBA00009437"/>
    </source>
</evidence>
<comment type="caution">
    <text evidence="6">The sequence shown here is derived from an EMBL/GenBank/DDBJ whole genome shotgun (WGS) entry which is preliminary data.</text>
</comment>
<dbReference type="PROSITE" id="PS50931">
    <property type="entry name" value="HTH_LYSR"/>
    <property type="match status" value="1"/>
</dbReference>
<dbReference type="SUPFAM" id="SSF53850">
    <property type="entry name" value="Periplasmic binding protein-like II"/>
    <property type="match status" value="1"/>
</dbReference>
<dbReference type="GO" id="GO:0005829">
    <property type="term" value="C:cytosol"/>
    <property type="evidence" value="ECO:0007669"/>
    <property type="project" value="TreeGrafter"/>
</dbReference>
<dbReference type="PRINTS" id="PR00039">
    <property type="entry name" value="HTHLYSR"/>
</dbReference>
<reference evidence="6" key="1">
    <citation type="submission" date="2020-11" db="EMBL/GenBank/DDBJ databases">
        <title>Bacterial whole genome sequence for Caenimonas sp. DR4.4.</title>
        <authorList>
            <person name="Le V."/>
            <person name="Ko S.-R."/>
            <person name="Ahn C.-Y."/>
            <person name="Oh H.-M."/>
        </authorList>
    </citation>
    <scope>NUCLEOTIDE SEQUENCE</scope>
    <source>
        <strain evidence="6">DR4.4</strain>
    </source>
</reference>
<keyword evidence="2" id="KW-0805">Transcription regulation</keyword>
<feature type="domain" description="HTH lysR-type" evidence="5">
    <location>
        <begin position="8"/>
        <end position="65"/>
    </location>
</feature>
<dbReference type="SUPFAM" id="SSF46785">
    <property type="entry name" value="Winged helix' DNA-binding domain"/>
    <property type="match status" value="1"/>
</dbReference>
<dbReference type="PANTHER" id="PTHR30419">
    <property type="entry name" value="HTH-TYPE TRANSCRIPTIONAL REGULATOR YBHD"/>
    <property type="match status" value="1"/>
</dbReference>
<evidence type="ECO:0000313" key="7">
    <source>
        <dbReference type="Proteomes" id="UP000651050"/>
    </source>
</evidence>
<dbReference type="GO" id="GO:0003677">
    <property type="term" value="F:DNA binding"/>
    <property type="evidence" value="ECO:0007669"/>
    <property type="project" value="UniProtKB-KW"/>
</dbReference>
<dbReference type="Gene3D" id="3.40.190.290">
    <property type="match status" value="1"/>
</dbReference>
<dbReference type="InterPro" id="IPR000847">
    <property type="entry name" value="LysR_HTH_N"/>
</dbReference>
<evidence type="ECO:0000259" key="5">
    <source>
        <dbReference type="PROSITE" id="PS50931"/>
    </source>
</evidence>
<dbReference type="CDD" id="cd08440">
    <property type="entry name" value="PBP2_LTTR_like_4"/>
    <property type="match status" value="1"/>
</dbReference>
<dbReference type="FunFam" id="1.10.10.10:FF:000001">
    <property type="entry name" value="LysR family transcriptional regulator"/>
    <property type="match status" value="1"/>
</dbReference>
<keyword evidence="4" id="KW-0804">Transcription</keyword>
<dbReference type="InterPro" id="IPR050950">
    <property type="entry name" value="HTH-type_LysR_regulators"/>
</dbReference>
<dbReference type="InterPro" id="IPR036388">
    <property type="entry name" value="WH-like_DNA-bd_sf"/>
</dbReference>
<evidence type="ECO:0000313" key="6">
    <source>
        <dbReference type="EMBL" id="MBG9390411.1"/>
    </source>
</evidence>
<dbReference type="AlphaFoldDB" id="A0A931H808"/>
<dbReference type="PANTHER" id="PTHR30419:SF8">
    <property type="entry name" value="NITROGEN ASSIMILATION TRANSCRIPTIONAL ACTIVATOR-RELATED"/>
    <property type="match status" value="1"/>
</dbReference>
<protein>
    <submittedName>
        <fullName evidence="6">LysR family transcriptional regulator</fullName>
    </submittedName>
</protein>
<gene>
    <name evidence="6" type="ORF">I5803_20440</name>
</gene>
<proteinExistence type="inferred from homology"/>
<dbReference type="Pfam" id="PF03466">
    <property type="entry name" value="LysR_substrate"/>
    <property type="match status" value="1"/>
</dbReference>
<comment type="similarity">
    <text evidence="1">Belongs to the LysR transcriptional regulatory family.</text>
</comment>
<dbReference type="Pfam" id="PF00126">
    <property type="entry name" value="HTH_1"/>
    <property type="match status" value="1"/>
</dbReference>